<evidence type="ECO:0000259" key="4">
    <source>
        <dbReference type="PROSITE" id="PS01124"/>
    </source>
</evidence>
<dbReference type="PANTHER" id="PTHR46796">
    <property type="entry name" value="HTH-TYPE TRANSCRIPTIONAL ACTIVATOR RHAS-RELATED"/>
    <property type="match status" value="1"/>
</dbReference>
<feature type="domain" description="HTH araC/xylS-type" evidence="4">
    <location>
        <begin position="50"/>
        <end position="149"/>
    </location>
</feature>
<keyword evidence="3" id="KW-0804">Transcription</keyword>
<reference evidence="5 6" key="1">
    <citation type="submission" date="2017-09" db="EMBL/GenBank/DDBJ databases">
        <authorList>
            <person name="Ehlers B."/>
            <person name="Leendertz F.H."/>
        </authorList>
    </citation>
    <scope>NUCLEOTIDE SEQUENCE [LARGE SCALE GENOMIC DNA]</scope>
    <source>
        <strain evidence="5 6">CGMCC 4.6857</strain>
    </source>
</reference>
<evidence type="ECO:0000256" key="1">
    <source>
        <dbReference type="ARBA" id="ARBA00023015"/>
    </source>
</evidence>
<dbReference type="SMART" id="SM00342">
    <property type="entry name" value="HTH_ARAC"/>
    <property type="match status" value="1"/>
</dbReference>
<protein>
    <submittedName>
        <fullName evidence="5">AraC-type DNA-binding protein</fullName>
    </submittedName>
</protein>
<keyword evidence="6" id="KW-1185">Reference proteome</keyword>
<dbReference type="Proteomes" id="UP000219612">
    <property type="component" value="Unassembled WGS sequence"/>
</dbReference>
<dbReference type="SUPFAM" id="SSF46689">
    <property type="entry name" value="Homeodomain-like"/>
    <property type="match status" value="1"/>
</dbReference>
<gene>
    <name evidence="5" type="ORF">SAMN05421748_106292</name>
</gene>
<dbReference type="PROSITE" id="PS01124">
    <property type="entry name" value="HTH_ARAC_FAMILY_2"/>
    <property type="match status" value="1"/>
</dbReference>
<dbReference type="Pfam" id="PF12833">
    <property type="entry name" value="HTH_18"/>
    <property type="match status" value="1"/>
</dbReference>
<evidence type="ECO:0000256" key="2">
    <source>
        <dbReference type="ARBA" id="ARBA00023125"/>
    </source>
</evidence>
<dbReference type="PANTHER" id="PTHR46796:SF13">
    <property type="entry name" value="HTH-TYPE TRANSCRIPTIONAL ACTIVATOR RHAS"/>
    <property type="match status" value="1"/>
</dbReference>
<keyword evidence="1" id="KW-0805">Transcription regulation</keyword>
<evidence type="ECO:0000313" key="5">
    <source>
        <dbReference type="EMBL" id="SNY42451.1"/>
    </source>
</evidence>
<dbReference type="InterPro" id="IPR018060">
    <property type="entry name" value="HTH_AraC"/>
</dbReference>
<evidence type="ECO:0000313" key="6">
    <source>
        <dbReference type="Proteomes" id="UP000219612"/>
    </source>
</evidence>
<evidence type="ECO:0000256" key="3">
    <source>
        <dbReference type="ARBA" id="ARBA00023163"/>
    </source>
</evidence>
<sequence length="149" mass="16212">MPGAGPVVAFLRSLTPDFPARFIPYGIGLLGEALTLAEESAGLGPPAARAKVLEHLRTAYRDPRLDADAVARACHLSRRALFRLFAGEPPSLADELRHLRVAEAARLLRRHPNRSVADIAPACGFGGETQLRRAFRAVMGTTPWSYRTD</sequence>
<dbReference type="AlphaFoldDB" id="A0A285I674"/>
<organism evidence="5 6">
    <name type="scientific">Paractinoplanes atraurantiacus</name>
    <dbReference type="NCBI Taxonomy" id="1036182"/>
    <lineage>
        <taxon>Bacteria</taxon>
        <taxon>Bacillati</taxon>
        <taxon>Actinomycetota</taxon>
        <taxon>Actinomycetes</taxon>
        <taxon>Micromonosporales</taxon>
        <taxon>Micromonosporaceae</taxon>
        <taxon>Paractinoplanes</taxon>
    </lineage>
</organism>
<dbReference type="EMBL" id="OBDY01000006">
    <property type="protein sequence ID" value="SNY42451.1"/>
    <property type="molecule type" value="Genomic_DNA"/>
</dbReference>
<dbReference type="GO" id="GO:0043565">
    <property type="term" value="F:sequence-specific DNA binding"/>
    <property type="evidence" value="ECO:0007669"/>
    <property type="project" value="InterPro"/>
</dbReference>
<proteinExistence type="predicted"/>
<accession>A0A285I674</accession>
<dbReference type="GO" id="GO:0003700">
    <property type="term" value="F:DNA-binding transcription factor activity"/>
    <property type="evidence" value="ECO:0007669"/>
    <property type="project" value="InterPro"/>
</dbReference>
<dbReference type="InterPro" id="IPR050204">
    <property type="entry name" value="AraC_XylS_family_regulators"/>
</dbReference>
<dbReference type="Gene3D" id="1.10.10.60">
    <property type="entry name" value="Homeodomain-like"/>
    <property type="match status" value="1"/>
</dbReference>
<name>A0A285I674_9ACTN</name>
<dbReference type="OrthoDB" id="9799345at2"/>
<dbReference type="InterPro" id="IPR009057">
    <property type="entry name" value="Homeodomain-like_sf"/>
</dbReference>
<keyword evidence="2 5" id="KW-0238">DNA-binding</keyword>